<name>A0ABD5RVS6_9EURY</name>
<dbReference type="Pfam" id="PF07995">
    <property type="entry name" value="GSDH"/>
    <property type="match status" value="1"/>
</dbReference>
<dbReference type="EMBL" id="JBHSWU010000009">
    <property type="protein sequence ID" value="MFC6723251.1"/>
    <property type="molecule type" value="Genomic_DNA"/>
</dbReference>
<accession>A0ABD5RVS6</accession>
<feature type="region of interest" description="Disordered" evidence="1">
    <location>
        <begin position="1"/>
        <end position="22"/>
    </location>
</feature>
<proteinExistence type="predicted"/>
<keyword evidence="4" id="KW-1185">Reference proteome</keyword>
<dbReference type="PANTHER" id="PTHR19328:SF75">
    <property type="entry name" value="ALDOSE SUGAR DEHYDROGENASE YLII"/>
    <property type="match status" value="1"/>
</dbReference>
<feature type="domain" description="Glucose/Sorbosone dehydrogenase" evidence="2">
    <location>
        <begin position="26"/>
        <end position="237"/>
    </location>
</feature>
<dbReference type="Proteomes" id="UP001596328">
    <property type="component" value="Unassembled WGS sequence"/>
</dbReference>
<comment type="caution">
    <text evidence="3">The sequence shown here is derived from an EMBL/GenBank/DDBJ whole genome shotgun (WGS) entry which is preliminary data.</text>
</comment>
<protein>
    <submittedName>
        <fullName evidence="3">PQQ-dependent sugar dehydrogenase</fullName>
    </submittedName>
</protein>
<organism evidence="3 4">
    <name type="scientific">Halobium palmae</name>
    <dbReference type="NCBI Taxonomy" id="1776492"/>
    <lineage>
        <taxon>Archaea</taxon>
        <taxon>Methanobacteriati</taxon>
        <taxon>Methanobacteriota</taxon>
        <taxon>Stenosarchaea group</taxon>
        <taxon>Halobacteria</taxon>
        <taxon>Halobacteriales</taxon>
        <taxon>Haloferacaceae</taxon>
        <taxon>Halobium</taxon>
    </lineage>
</organism>
<evidence type="ECO:0000256" key="1">
    <source>
        <dbReference type="SAM" id="MobiDB-lite"/>
    </source>
</evidence>
<dbReference type="InterPro" id="IPR011041">
    <property type="entry name" value="Quinoprot_gluc/sorb_DH_b-prop"/>
</dbReference>
<gene>
    <name evidence="3" type="ORF">ACFQE1_02345</name>
</gene>
<dbReference type="InterPro" id="IPR011042">
    <property type="entry name" value="6-blade_b-propeller_TolB-like"/>
</dbReference>
<reference evidence="3 4" key="1">
    <citation type="journal article" date="2019" name="Int. J. Syst. Evol. Microbiol.">
        <title>The Global Catalogue of Microorganisms (GCM) 10K type strain sequencing project: providing services to taxonomists for standard genome sequencing and annotation.</title>
        <authorList>
            <consortium name="The Broad Institute Genomics Platform"/>
            <consortium name="The Broad Institute Genome Sequencing Center for Infectious Disease"/>
            <person name="Wu L."/>
            <person name="Ma J."/>
        </authorList>
    </citation>
    <scope>NUCLEOTIDE SEQUENCE [LARGE SCALE GENOMIC DNA]</scope>
    <source>
        <strain evidence="3 4">NBRC 111368</strain>
    </source>
</reference>
<feature type="non-terminal residue" evidence="3">
    <location>
        <position position="1"/>
    </location>
</feature>
<sequence>GDGGGSADQGTGHVDDWYGAVDGGNGQDVTENLLGSVLRIDVDGEGTDGRAYAIPDDNPLVGRSGLDELYAWGFRNPWRISFDGEDLYVGDVGQSAYEEVDLVASGGNYGWNVKEGTHCFRADGCPDATPDDVRGGEPLTDPVIEYPHSGGEVSGISVIGGYVYRGDAIPELNGAYVFADLRAEGRLFVSPVSKGTGGLWPTRLLDVAGDGGVVDRVLSFGRDADGELYVLGTGSDGGGVYRLVRA</sequence>
<evidence type="ECO:0000259" key="2">
    <source>
        <dbReference type="Pfam" id="PF07995"/>
    </source>
</evidence>
<evidence type="ECO:0000313" key="4">
    <source>
        <dbReference type="Proteomes" id="UP001596328"/>
    </source>
</evidence>
<dbReference type="AlphaFoldDB" id="A0ABD5RVS6"/>
<dbReference type="InterPro" id="IPR012938">
    <property type="entry name" value="Glc/Sorbosone_DH"/>
</dbReference>
<dbReference type="Gene3D" id="2.120.10.30">
    <property type="entry name" value="TolB, C-terminal domain"/>
    <property type="match status" value="1"/>
</dbReference>
<dbReference type="PANTHER" id="PTHR19328">
    <property type="entry name" value="HEDGEHOG-INTERACTING PROTEIN"/>
    <property type="match status" value="1"/>
</dbReference>
<dbReference type="SUPFAM" id="SSF50952">
    <property type="entry name" value="Soluble quinoprotein glucose dehydrogenase"/>
    <property type="match status" value="1"/>
</dbReference>
<evidence type="ECO:0000313" key="3">
    <source>
        <dbReference type="EMBL" id="MFC6723251.1"/>
    </source>
</evidence>